<accession>A0A367YJ08</accession>
<evidence type="ECO:0000313" key="3">
    <source>
        <dbReference type="Proteomes" id="UP000253472"/>
    </source>
</evidence>
<keyword evidence="1" id="KW-0472">Membrane</keyword>
<keyword evidence="1" id="KW-0812">Transmembrane</keyword>
<keyword evidence="1" id="KW-1133">Transmembrane helix</keyword>
<gene>
    <name evidence="2" type="ORF">Cantr_00763</name>
</gene>
<feature type="transmembrane region" description="Helical" evidence="1">
    <location>
        <begin position="6"/>
        <end position="24"/>
    </location>
</feature>
<reference evidence="2 3" key="1">
    <citation type="submission" date="2018-06" db="EMBL/GenBank/DDBJ databases">
        <title>Whole genome sequencing of Candida tropicalis (genome annotated by CSBL at Korea University).</title>
        <authorList>
            <person name="Ahn J."/>
        </authorList>
    </citation>
    <scope>NUCLEOTIDE SEQUENCE [LARGE SCALE GENOMIC DNA]</scope>
    <source>
        <strain evidence="2 3">ATCC 20962</strain>
    </source>
</reference>
<organism evidence="2 3">
    <name type="scientific">Candida viswanathii</name>
    <dbReference type="NCBI Taxonomy" id="5486"/>
    <lineage>
        <taxon>Eukaryota</taxon>
        <taxon>Fungi</taxon>
        <taxon>Dikarya</taxon>
        <taxon>Ascomycota</taxon>
        <taxon>Saccharomycotina</taxon>
        <taxon>Pichiomycetes</taxon>
        <taxon>Debaryomycetaceae</taxon>
        <taxon>Candida/Lodderomyces clade</taxon>
        <taxon>Candida</taxon>
    </lineage>
</organism>
<keyword evidence="3" id="KW-1185">Reference proteome</keyword>
<comment type="caution">
    <text evidence="2">The sequence shown here is derived from an EMBL/GenBank/DDBJ whole genome shotgun (WGS) entry which is preliminary data.</text>
</comment>
<dbReference type="AlphaFoldDB" id="A0A367YJ08"/>
<protein>
    <submittedName>
        <fullName evidence="2">Uncharacterized protein</fullName>
    </submittedName>
</protein>
<evidence type="ECO:0000313" key="2">
    <source>
        <dbReference type="EMBL" id="RCK65021.1"/>
    </source>
</evidence>
<dbReference type="EMBL" id="QLNQ01000021">
    <property type="protein sequence ID" value="RCK65021.1"/>
    <property type="molecule type" value="Genomic_DNA"/>
</dbReference>
<dbReference type="Proteomes" id="UP000253472">
    <property type="component" value="Unassembled WGS sequence"/>
</dbReference>
<sequence length="118" mass="12900">MATLFVFDVIPFGGGIAFMVHTLGRWQQGSAICLAIPGMVLHAATSIMVIVFAVFPLWSQGGYRVVFRGKKFLYGCIFLDEREQGVGGDHQESGLEFVEYGRGMVSTSTDETTVKNSN</sequence>
<feature type="transmembrane region" description="Helical" evidence="1">
    <location>
        <begin position="31"/>
        <end position="58"/>
    </location>
</feature>
<proteinExistence type="predicted"/>
<name>A0A367YJ08_9ASCO</name>
<evidence type="ECO:0000256" key="1">
    <source>
        <dbReference type="SAM" id="Phobius"/>
    </source>
</evidence>